<reference evidence="2 3" key="1">
    <citation type="journal article" date="2009" name="Stand. Genomic Sci.">
        <title>Complete genome sequence of Desulfotomaculum acetoxidans type strain (5575).</title>
        <authorList>
            <person name="Spring S."/>
            <person name="Lapidus A."/>
            <person name="Schroder M."/>
            <person name="Gleim D."/>
            <person name="Sims D."/>
            <person name="Meincke L."/>
            <person name="Glavina Del Rio T."/>
            <person name="Tice H."/>
            <person name="Copeland A."/>
            <person name="Cheng J.F."/>
            <person name="Lucas S."/>
            <person name="Chen F."/>
            <person name="Nolan M."/>
            <person name="Bruce D."/>
            <person name="Goodwin L."/>
            <person name="Pitluck S."/>
            <person name="Ivanova N."/>
            <person name="Mavromatis K."/>
            <person name="Mikhailova N."/>
            <person name="Pati A."/>
            <person name="Chen A."/>
            <person name="Palaniappan K."/>
            <person name="Land M."/>
            <person name="Hauser L."/>
            <person name="Chang Y.J."/>
            <person name="Jeffries C.D."/>
            <person name="Chain P."/>
            <person name="Saunders E."/>
            <person name="Brettin T."/>
            <person name="Detter J.C."/>
            <person name="Goker M."/>
            <person name="Bristow J."/>
            <person name="Eisen J.A."/>
            <person name="Markowitz V."/>
            <person name="Hugenholtz P."/>
            <person name="Kyrpides N.C."/>
            <person name="Klenk H.P."/>
            <person name="Han C."/>
        </authorList>
    </citation>
    <scope>NUCLEOTIDE SEQUENCE [LARGE SCALE GENOMIC DNA]</scope>
    <source>
        <strain evidence="3">ATCC 49208 / DSM 771 / VKM B-1644</strain>
    </source>
</reference>
<dbReference type="RefSeq" id="WP_015757779.1">
    <property type="nucleotide sequence ID" value="NC_013216.1"/>
</dbReference>
<dbReference type="Proteomes" id="UP000002217">
    <property type="component" value="Chromosome"/>
</dbReference>
<dbReference type="EMBL" id="CP001720">
    <property type="protein sequence ID" value="ACV63078.1"/>
    <property type="molecule type" value="Genomic_DNA"/>
</dbReference>
<dbReference type="HOGENOM" id="CLU_146610_8_1_9"/>
<proteinExistence type="inferred from homology"/>
<evidence type="ECO:0000313" key="3">
    <source>
        <dbReference type="Proteomes" id="UP000002217"/>
    </source>
</evidence>
<accession>C8VZV0</accession>
<dbReference type="AlphaFoldDB" id="C8VZV0"/>
<dbReference type="InterPro" id="IPR009711">
    <property type="entry name" value="UPF0473"/>
</dbReference>
<evidence type="ECO:0000256" key="1">
    <source>
        <dbReference type="HAMAP-Rule" id="MF_01448"/>
    </source>
</evidence>
<keyword evidence="3" id="KW-1185">Reference proteome</keyword>
<protein>
    <recommendedName>
        <fullName evidence="1">UPF0473 protein Dtox_2264</fullName>
    </recommendedName>
</protein>
<organism evidence="2 3">
    <name type="scientific">Desulfofarcimen acetoxidans (strain ATCC 49208 / DSM 771 / KCTC 5769 / VKM B-1644 / 5575)</name>
    <name type="common">Desulfotomaculum acetoxidans</name>
    <dbReference type="NCBI Taxonomy" id="485916"/>
    <lineage>
        <taxon>Bacteria</taxon>
        <taxon>Bacillati</taxon>
        <taxon>Bacillota</taxon>
        <taxon>Clostridia</taxon>
        <taxon>Eubacteriales</taxon>
        <taxon>Peptococcaceae</taxon>
        <taxon>Desulfofarcimen</taxon>
    </lineage>
</organism>
<dbReference type="KEGG" id="dae:Dtox_2264"/>
<gene>
    <name evidence="2" type="ordered locus">Dtox_2264</name>
</gene>
<sequence length="101" mass="11782">MTEDKRDKELEEEYDEEYVEGNVITLVDDEGKEHDFIEVADIEIEGNEYKILLPAEEDSDEAIIFKCGKDEDGNDVLMDIEDDEEWEKVADAWSEMAEQEE</sequence>
<dbReference type="Pfam" id="PF06949">
    <property type="entry name" value="DUF1292"/>
    <property type="match status" value="1"/>
</dbReference>
<dbReference type="STRING" id="485916.Dtox_2264"/>
<comment type="similarity">
    <text evidence="1">Belongs to the UPF0473 family.</text>
</comment>
<dbReference type="HAMAP" id="MF_01448">
    <property type="entry name" value="UPF0473"/>
    <property type="match status" value="1"/>
</dbReference>
<evidence type="ECO:0000313" key="2">
    <source>
        <dbReference type="EMBL" id="ACV63078.1"/>
    </source>
</evidence>
<dbReference type="OrthoDB" id="9811971at2"/>
<name>C8VZV0_DESAS</name>
<dbReference type="eggNOG" id="COG3906">
    <property type="taxonomic scope" value="Bacteria"/>
</dbReference>